<protein>
    <submittedName>
        <fullName evidence="11">Allantoate permease</fullName>
    </submittedName>
</protein>
<dbReference type="Gene3D" id="3.40.1400.10">
    <property type="entry name" value="Sugar-phosphate isomerase, RpiB/LacA/LacB"/>
    <property type="match status" value="1"/>
</dbReference>
<dbReference type="GO" id="GO:0022857">
    <property type="term" value="F:transmembrane transporter activity"/>
    <property type="evidence" value="ECO:0007669"/>
    <property type="project" value="InterPro"/>
</dbReference>
<feature type="transmembrane region" description="Helical" evidence="9">
    <location>
        <begin position="214"/>
        <end position="231"/>
    </location>
</feature>
<dbReference type="InterPro" id="IPR020846">
    <property type="entry name" value="MFS_dom"/>
</dbReference>
<dbReference type="InterPro" id="IPR011701">
    <property type="entry name" value="MFS"/>
</dbReference>
<feature type="transmembrane region" description="Helical" evidence="9">
    <location>
        <begin position="584"/>
        <end position="605"/>
    </location>
</feature>
<comment type="subcellular location">
    <subcellularLocation>
        <location evidence="1">Membrane</location>
        <topology evidence="1">Multi-pass membrane protein</topology>
    </subcellularLocation>
</comment>
<keyword evidence="7" id="KW-0325">Glycoprotein</keyword>
<feature type="transmembrane region" description="Helical" evidence="9">
    <location>
        <begin position="316"/>
        <end position="337"/>
    </location>
</feature>
<dbReference type="NCBIfam" id="TIGR02133">
    <property type="entry name" value="RPI_actino"/>
    <property type="match status" value="1"/>
</dbReference>
<evidence type="ECO:0000313" key="12">
    <source>
        <dbReference type="Proteomes" id="UP000572754"/>
    </source>
</evidence>
<reference evidence="11 12" key="2">
    <citation type="submission" date="2020-05" db="EMBL/GenBank/DDBJ databases">
        <title>Identification and distribution of gene clusters putatively required for synthesis of sphingolipid metabolism inhibitors in phylogenetically diverse species of the filamentous fungus Fusarium.</title>
        <authorList>
            <person name="Kim H.-S."/>
            <person name="Busman M."/>
            <person name="Brown D.W."/>
            <person name="Divon H."/>
            <person name="Uhlig S."/>
            <person name="Proctor R.H."/>
        </authorList>
    </citation>
    <scope>NUCLEOTIDE SEQUENCE [LARGE SCALE GENOMIC DNA]</scope>
    <source>
        <strain evidence="11 12">NRRL 25331</strain>
    </source>
</reference>
<keyword evidence="6 9" id="KW-0472">Membrane</keyword>
<feature type="transmembrane region" description="Helical" evidence="9">
    <location>
        <begin position="257"/>
        <end position="276"/>
    </location>
</feature>
<name>A0A8H5U490_FUSCI</name>
<dbReference type="Gene3D" id="1.20.1250.20">
    <property type="entry name" value="MFS general substrate transporter like domains"/>
    <property type="match status" value="2"/>
</dbReference>
<dbReference type="GO" id="GO:0016020">
    <property type="term" value="C:membrane"/>
    <property type="evidence" value="ECO:0007669"/>
    <property type="project" value="UniProtKB-SubCell"/>
</dbReference>
<dbReference type="Pfam" id="PF07690">
    <property type="entry name" value="MFS_1"/>
    <property type="match status" value="1"/>
</dbReference>
<comment type="similarity">
    <text evidence="2">Belongs to the LacAB/RpiB family.</text>
</comment>
<dbReference type="EMBL" id="JAAQPE010000177">
    <property type="protein sequence ID" value="KAF5681711.1"/>
    <property type="molecule type" value="Genomic_DNA"/>
</dbReference>
<dbReference type="NCBIfam" id="NF004051">
    <property type="entry name" value="PRK05571.1"/>
    <property type="match status" value="1"/>
</dbReference>
<dbReference type="FunFam" id="3.40.1400.10:FF:000004">
    <property type="entry name" value="Ribose 5-phosphate isomerase"/>
    <property type="match status" value="1"/>
</dbReference>
<evidence type="ECO:0000256" key="6">
    <source>
        <dbReference type="ARBA" id="ARBA00023136"/>
    </source>
</evidence>
<evidence type="ECO:0000256" key="8">
    <source>
        <dbReference type="ARBA" id="ARBA00023235"/>
    </source>
</evidence>
<keyword evidence="4 9" id="KW-0812">Transmembrane</keyword>
<evidence type="ECO:0000256" key="3">
    <source>
        <dbReference type="ARBA" id="ARBA00022448"/>
    </source>
</evidence>
<keyword evidence="5 9" id="KW-1133">Transmembrane helix</keyword>
<dbReference type="AlphaFoldDB" id="A0A8H5U490"/>
<dbReference type="SUPFAM" id="SSF89623">
    <property type="entry name" value="Ribose/Galactose isomerase RpiB/AlsB"/>
    <property type="match status" value="1"/>
</dbReference>
<evidence type="ECO:0000256" key="9">
    <source>
        <dbReference type="SAM" id="Phobius"/>
    </source>
</evidence>
<dbReference type="InterPro" id="IPR011860">
    <property type="entry name" value="Rib-5-P_Isoase_Actino"/>
</dbReference>
<proteinExistence type="inferred from homology"/>
<evidence type="ECO:0000256" key="7">
    <source>
        <dbReference type="ARBA" id="ARBA00023180"/>
    </source>
</evidence>
<feature type="transmembrane region" description="Helical" evidence="9">
    <location>
        <begin position="493"/>
        <end position="513"/>
    </location>
</feature>
<dbReference type="InterPro" id="IPR036259">
    <property type="entry name" value="MFS_trans_sf"/>
</dbReference>
<dbReference type="PROSITE" id="PS50850">
    <property type="entry name" value="MFS"/>
    <property type="match status" value="1"/>
</dbReference>
<dbReference type="PANTHER" id="PTHR43791">
    <property type="entry name" value="PERMEASE-RELATED"/>
    <property type="match status" value="1"/>
</dbReference>
<evidence type="ECO:0000313" key="11">
    <source>
        <dbReference type="EMBL" id="KAF5681711.1"/>
    </source>
</evidence>
<feature type="transmembrane region" description="Helical" evidence="9">
    <location>
        <begin position="282"/>
        <end position="304"/>
    </location>
</feature>
<gene>
    <name evidence="11" type="ORF">FCIRC_5437</name>
</gene>
<dbReference type="GO" id="GO:0016853">
    <property type="term" value="F:isomerase activity"/>
    <property type="evidence" value="ECO:0007669"/>
    <property type="project" value="UniProtKB-KW"/>
</dbReference>
<dbReference type="PANTHER" id="PTHR43791:SF38">
    <property type="entry name" value="MAJOR FACILITATOR SUPERFAMILY (MFS) PROFILE DOMAIN-CONTAINING PROTEIN"/>
    <property type="match status" value="1"/>
</dbReference>
<feature type="transmembrane region" description="Helical" evidence="9">
    <location>
        <begin position="349"/>
        <end position="373"/>
    </location>
</feature>
<evidence type="ECO:0000256" key="5">
    <source>
        <dbReference type="ARBA" id="ARBA00022989"/>
    </source>
</evidence>
<feature type="transmembrane region" description="Helical" evidence="9">
    <location>
        <begin position="459"/>
        <end position="481"/>
    </location>
</feature>
<keyword evidence="8" id="KW-0413">Isomerase</keyword>
<dbReference type="InterPro" id="IPR003500">
    <property type="entry name" value="RpiB_LacA_LacB"/>
</dbReference>
<dbReference type="NCBIfam" id="TIGR00689">
    <property type="entry name" value="rpiB_lacA_lacB"/>
    <property type="match status" value="1"/>
</dbReference>
<organism evidence="11 12">
    <name type="scientific">Fusarium circinatum</name>
    <name type="common">Pitch canker fungus</name>
    <name type="synonym">Gibberella circinata</name>
    <dbReference type="NCBI Taxonomy" id="48490"/>
    <lineage>
        <taxon>Eukaryota</taxon>
        <taxon>Fungi</taxon>
        <taxon>Dikarya</taxon>
        <taxon>Ascomycota</taxon>
        <taxon>Pezizomycotina</taxon>
        <taxon>Sordariomycetes</taxon>
        <taxon>Hypocreomycetidae</taxon>
        <taxon>Hypocreales</taxon>
        <taxon>Nectriaceae</taxon>
        <taxon>Fusarium</taxon>
        <taxon>Fusarium fujikuroi species complex</taxon>
    </lineage>
</organism>
<evidence type="ECO:0000256" key="2">
    <source>
        <dbReference type="ARBA" id="ARBA00008754"/>
    </source>
</evidence>
<dbReference type="GO" id="GO:0005975">
    <property type="term" value="P:carbohydrate metabolic process"/>
    <property type="evidence" value="ECO:0007669"/>
    <property type="project" value="InterPro"/>
</dbReference>
<dbReference type="InterPro" id="IPR036569">
    <property type="entry name" value="RpiB_LacA_LacB_sf"/>
</dbReference>
<feature type="transmembrane region" description="Helical" evidence="9">
    <location>
        <begin position="427"/>
        <end position="447"/>
    </location>
</feature>
<evidence type="ECO:0000256" key="4">
    <source>
        <dbReference type="ARBA" id="ARBA00022692"/>
    </source>
</evidence>
<keyword evidence="3" id="KW-0813">Transport</keyword>
<evidence type="ECO:0000259" key="10">
    <source>
        <dbReference type="PROSITE" id="PS50850"/>
    </source>
</evidence>
<dbReference type="Pfam" id="PF02502">
    <property type="entry name" value="LacAB_rpiB"/>
    <property type="match status" value="1"/>
</dbReference>
<evidence type="ECO:0000256" key="1">
    <source>
        <dbReference type="ARBA" id="ARBA00004141"/>
    </source>
</evidence>
<keyword evidence="12" id="KW-1185">Reference proteome</keyword>
<feature type="transmembrane region" description="Helical" evidence="9">
    <location>
        <begin position="519"/>
        <end position="539"/>
    </location>
</feature>
<feature type="domain" description="Major facilitator superfamily (MFS) profile" evidence="10">
    <location>
        <begin position="154"/>
        <end position="609"/>
    </location>
</feature>
<dbReference type="SUPFAM" id="SSF103473">
    <property type="entry name" value="MFS general substrate transporter"/>
    <property type="match status" value="1"/>
</dbReference>
<sequence length="611" mass="66824">MPSGLRIVIGGDDAGFPYKSIIAQQLLSDPRVSSVIDAGPSSEEDKTAYSHFAIAAAEKVAKGEADRALLICGTGLGVAIAANKVRGIRAVTAHDSFSVERSVLSNNAQVLCLGQRVVGIELAKRLVKEWLGYEFDPNSSSAAKVKIIEDYDREQLIAAHFFLLIAITISQSSTVENKQSFEHDDNVIDPKQDSMANDDYVPGTEAEKKLVRKIDLYILPMMWFMYLMSYMDRTNIGNAKIAGMANMILTRTRPSRYLPGIMFVWGGVTIAMAFTGTYEHMIGFRILMGVLESGFAPGMLLLLSSWYKNEEQSKRFAVYISAAILSGAFGGLLAGSITSGLDGAHGKAGWRWLFVVEGAATMGVALIACFVLPDFPANTSRLKFSQEEIDLAIRRLQHGRPQVVSEDEAKLGHWQAFKLSMTNWRTWLFVVGYMAIVGSSTLSYFYPTLVKGLGYESTAAQYMTVPIFGVAFVVTALTGYFADKNSKWRGVILCAWMSVAMLCAIIICVVYNFEARYALLVIMAAALWASNGLSLSYASTTFGSMPHETRAISLAFVNAMGNLAQIYGAYLFPASEKPKYLKGFGVISGLCFTGAVSYVLLHVFLKGKKRT</sequence>
<comment type="caution">
    <text evidence="11">The sequence shown here is derived from an EMBL/GenBank/DDBJ whole genome shotgun (WGS) entry which is preliminary data.</text>
</comment>
<accession>A0A8H5U490</accession>
<dbReference type="FunFam" id="1.20.1250.20:FF:000394">
    <property type="entry name" value="MFS general substrate transporter"/>
    <property type="match status" value="1"/>
</dbReference>
<reference evidence="12" key="1">
    <citation type="journal article" date="2020" name="BMC Genomics">
        <title>Correction to: Identification and distribution of gene clusters required for synthesis of sphingolipid metabolism inhibitors in diverse species of the filamentous fungus Fusarium.</title>
        <authorList>
            <person name="Kim H.S."/>
            <person name="Lohmar J.M."/>
            <person name="Busman M."/>
            <person name="Brown D.W."/>
            <person name="Naumann T.A."/>
            <person name="Divon H.H."/>
            <person name="Lysoe E."/>
            <person name="Uhlig S."/>
            <person name="Proctor R.H."/>
        </authorList>
    </citation>
    <scope>NUCLEOTIDE SEQUENCE [LARGE SCALE GENOMIC DNA]</scope>
    <source>
        <strain evidence="12">NRRL 25331</strain>
    </source>
</reference>
<dbReference type="Proteomes" id="UP000572754">
    <property type="component" value="Unassembled WGS sequence"/>
</dbReference>
<feature type="transmembrane region" description="Helical" evidence="9">
    <location>
        <begin position="551"/>
        <end position="572"/>
    </location>
</feature>